<dbReference type="EMBL" id="JBBNAG010000006">
    <property type="protein sequence ID" value="KAK9125586.1"/>
    <property type="molecule type" value="Genomic_DNA"/>
</dbReference>
<accession>A0AAP0J174</accession>
<feature type="compositionally biased region" description="Basic and acidic residues" evidence="1">
    <location>
        <begin position="7"/>
        <end position="18"/>
    </location>
</feature>
<reference evidence="2 3" key="1">
    <citation type="submission" date="2024-01" db="EMBL/GenBank/DDBJ databases">
        <title>Genome assemblies of Stephania.</title>
        <authorList>
            <person name="Yang L."/>
        </authorList>
    </citation>
    <scope>NUCLEOTIDE SEQUENCE [LARGE SCALE GENOMIC DNA]</scope>
    <source>
        <strain evidence="2">JXDWG</strain>
        <tissue evidence="2">Leaf</tissue>
    </source>
</reference>
<name>A0AAP0J174_9MAGN</name>
<evidence type="ECO:0000313" key="2">
    <source>
        <dbReference type="EMBL" id="KAK9125586.1"/>
    </source>
</evidence>
<dbReference type="AlphaFoldDB" id="A0AAP0J174"/>
<feature type="region of interest" description="Disordered" evidence="1">
    <location>
        <begin position="1"/>
        <end position="101"/>
    </location>
</feature>
<evidence type="ECO:0000256" key="1">
    <source>
        <dbReference type="SAM" id="MobiDB-lite"/>
    </source>
</evidence>
<evidence type="ECO:0000313" key="3">
    <source>
        <dbReference type="Proteomes" id="UP001419268"/>
    </source>
</evidence>
<proteinExistence type="predicted"/>
<organism evidence="2 3">
    <name type="scientific">Stephania cephalantha</name>
    <dbReference type="NCBI Taxonomy" id="152367"/>
    <lineage>
        <taxon>Eukaryota</taxon>
        <taxon>Viridiplantae</taxon>
        <taxon>Streptophyta</taxon>
        <taxon>Embryophyta</taxon>
        <taxon>Tracheophyta</taxon>
        <taxon>Spermatophyta</taxon>
        <taxon>Magnoliopsida</taxon>
        <taxon>Ranunculales</taxon>
        <taxon>Menispermaceae</taxon>
        <taxon>Menispermoideae</taxon>
        <taxon>Cissampelideae</taxon>
        <taxon>Stephania</taxon>
    </lineage>
</organism>
<feature type="compositionally biased region" description="Low complexity" evidence="1">
    <location>
        <begin position="32"/>
        <end position="45"/>
    </location>
</feature>
<protein>
    <submittedName>
        <fullName evidence="2">Uncharacterized protein</fullName>
    </submittedName>
</protein>
<gene>
    <name evidence="2" type="ORF">Scep_014432</name>
</gene>
<feature type="compositionally biased region" description="Low complexity" evidence="1">
    <location>
        <begin position="54"/>
        <end position="70"/>
    </location>
</feature>
<keyword evidence="3" id="KW-1185">Reference proteome</keyword>
<sequence length="101" mass="10860">MAESADDGSRRNERSERKAMRHITPARSAVIARKQQQGAARSGGRAVRRRGRRTGQPCARGGARALAHAGEQQAAPRGNDGMERVGSASDGARARRRDATR</sequence>
<comment type="caution">
    <text evidence="2">The sequence shown here is derived from an EMBL/GenBank/DDBJ whole genome shotgun (WGS) entry which is preliminary data.</text>
</comment>
<dbReference type="Proteomes" id="UP001419268">
    <property type="component" value="Unassembled WGS sequence"/>
</dbReference>